<organism evidence="2 3">
    <name type="scientific">Dicentrarchus labrax</name>
    <name type="common">European seabass</name>
    <name type="synonym">Morone labrax</name>
    <dbReference type="NCBI Taxonomy" id="13489"/>
    <lineage>
        <taxon>Eukaryota</taxon>
        <taxon>Metazoa</taxon>
        <taxon>Chordata</taxon>
        <taxon>Craniata</taxon>
        <taxon>Vertebrata</taxon>
        <taxon>Euteleostomi</taxon>
        <taxon>Actinopterygii</taxon>
        <taxon>Neopterygii</taxon>
        <taxon>Teleostei</taxon>
        <taxon>Neoteleostei</taxon>
        <taxon>Acanthomorphata</taxon>
        <taxon>Eupercaria</taxon>
        <taxon>Moronidae</taxon>
        <taxon>Dicentrarchus</taxon>
    </lineage>
</organism>
<feature type="compositionally biased region" description="Pro residues" evidence="1">
    <location>
        <begin position="530"/>
        <end position="554"/>
    </location>
</feature>
<dbReference type="OrthoDB" id="8956920at2759"/>
<feature type="compositionally biased region" description="Pro residues" evidence="1">
    <location>
        <begin position="634"/>
        <end position="658"/>
    </location>
</feature>
<dbReference type="PRINTS" id="PR01217">
    <property type="entry name" value="PRICHEXTENSN"/>
</dbReference>
<feature type="compositionally biased region" description="Low complexity" evidence="1">
    <location>
        <begin position="555"/>
        <end position="565"/>
    </location>
</feature>
<feature type="region of interest" description="Disordered" evidence="1">
    <location>
        <begin position="349"/>
        <end position="843"/>
    </location>
</feature>
<proteinExistence type="predicted"/>
<reference evidence="2" key="1">
    <citation type="submission" date="2025-08" db="UniProtKB">
        <authorList>
            <consortium name="Ensembl"/>
        </authorList>
    </citation>
    <scope>IDENTIFICATION</scope>
</reference>
<dbReference type="RefSeq" id="XP_051257946.1">
    <property type="nucleotide sequence ID" value="XM_051401986.1"/>
</dbReference>
<evidence type="ECO:0000313" key="2">
    <source>
        <dbReference type="Ensembl" id="ENSDLAP00005042878.2"/>
    </source>
</evidence>
<dbReference type="Proteomes" id="UP000694389">
    <property type="component" value="Unassembled WGS sequence"/>
</dbReference>
<keyword evidence="3" id="KW-1185">Reference proteome</keyword>
<feature type="compositionally biased region" description="Low complexity" evidence="1">
    <location>
        <begin position="624"/>
        <end position="633"/>
    </location>
</feature>
<sequence>MACRESRDTKVLLVVGLLLFTSSFCLCRRLTKLKELVELRGNSMLSQGHHKESELHHGRLLIGQKSLQGAKLKGTKTTKNLLDADTDYQADMGWGQPKPAKEQDEGFSRLKSDDAAVEQLLKMEPKVECTGNSMKLQVQNAASTPGSLLFVDRGSRLSPLPLSKLPTSCGYTIRSTRRDLVLVAPYDGCFVDLQEDNYILPLRWLGLPVKMSCPMLRQSSPNPPMVTCHAEGMVLKVEWTISVSKIKVNLNGTWEPLMKASPRCGFSVVVHPEGVVVSVRYTPCLEKKDGMYTLELAGDGETKVSCPFLSGAQPQPTKSPVKGPTQTPSPTIQQQPFYPYPFYVKPPYPDSLPPAPRPEVKPLPSTAPPVVKTTGTPYQGKQPFNPFPIYPQPPKPETLPEHPVPPKLPVSEEPLGQIYQPPQPEVPQGQVYQPFYPQPESQPATKPPEPEAPQGQVYQPFYPNPFYPQPVPEPQPATKPPQPQQPETPQGQAYQPFDPQPESQPATKPTAVPKPPEPEVPQGQVYQPFYPNPFYPQPVPEPQPATKPPQPQQPEAPKGQVYQPFYPNPFYPQPVPEPQPATKPPQPQQPETPQGQAYQPFDPQPESQPATKPTAVPKPPEPEVPQGQVYQPFYPNPFYPQPVPEPQPATKPPQPQQPEAPKGQVYQPFYPNPFYPQPVPEPQPATKPPQPQQPEAPQGQVYQPFFPIPYYSQPEPEKPPAEKLPAVPKPPASKIPIGQVQKPSNPEPFKIPGVGTNGQTAPTEKPAQSEQPPAVQPPGGQVPHPFNPYYYPQHPQHPQLVTPPPATSMQQPQQVTTPAPGHNTMESAKPQPSKGDMVPKNPLLGSAHMPPVYCPQSCPSGFSNCCPQIAFHQHLHHIVPAGPGSKDTPIYPGLPFLPSMAYSGFGNGFGSAPFPQKSTEAVTTQAPTTSTSAAILPQFLPSGNEKQPYLQPLDGNPAALPGSNPSKPTNPKQKIYPYFIPNSLYPNWPYQLQSQELQNVPYMASPPHYGVPAKPRAQDNEPVNPMVQFEPYNIQPLQQQNSKPSAEARSFLKRFLPLLPTEKGQNTPTAKELQPSNQKAIEYKGQTHPEVQSDLDHHLVPYYMLQHAAATTYNKSTVLNNTQTQPFVSDSKKSTSNEQGYVLLQHGPPGREPNSFNQSPLPVRDLVQDTNFLAQNFARHHSSKPPSPQNFRPPQEKTQHPKWLSKGMADPSPSNVNYMSRLCDESESLQLFFSASEDSNFVPLDPTFSGAHLIPKFSNSFKNLLKPMTPLGSSQTIPPHVPGKAFQGWRSAADHQGNGLNQPIQKEGGNRK</sequence>
<accession>A0A8C4NRX1</accession>
<feature type="region of interest" description="Disordered" evidence="1">
    <location>
        <begin position="1179"/>
        <end position="1209"/>
    </location>
</feature>
<feature type="compositionally biased region" description="Pro residues" evidence="1">
    <location>
        <begin position="462"/>
        <end position="486"/>
    </location>
</feature>
<gene>
    <name evidence="2" type="primary">LOC127364437</name>
</gene>
<dbReference type="Ensembl" id="ENSDLAT00005045796.2">
    <property type="protein sequence ID" value="ENSDLAP00005042878.2"/>
    <property type="gene ID" value="ENSDLAG00005019132.2"/>
</dbReference>
<feature type="region of interest" description="Disordered" evidence="1">
    <location>
        <begin position="1288"/>
        <end position="1312"/>
    </location>
</feature>
<dbReference type="GeneTree" id="ENSGT00940000173998"/>
<feature type="region of interest" description="Disordered" evidence="1">
    <location>
        <begin position="944"/>
        <end position="973"/>
    </location>
</feature>
<evidence type="ECO:0008006" key="4">
    <source>
        <dbReference type="Google" id="ProtNLM"/>
    </source>
</evidence>
<feature type="compositionally biased region" description="Polar residues" evidence="1">
    <location>
        <begin position="963"/>
        <end position="972"/>
    </location>
</feature>
<feature type="compositionally biased region" description="Low complexity" evidence="1">
    <location>
        <begin position="520"/>
        <end position="529"/>
    </location>
</feature>
<feature type="compositionally biased region" description="Pro residues" evidence="1">
    <location>
        <begin position="385"/>
        <end position="408"/>
    </location>
</feature>
<evidence type="ECO:0000256" key="1">
    <source>
        <dbReference type="SAM" id="MobiDB-lite"/>
    </source>
</evidence>
<evidence type="ECO:0000313" key="3">
    <source>
        <dbReference type="Proteomes" id="UP000694389"/>
    </source>
</evidence>
<feature type="compositionally biased region" description="Low complexity" evidence="1">
    <location>
        <begin position="771"/>
        <end position="799"/>
    </location>
</feature>
<dbReference type="OMA" id="PMVYPTY"/>
<reference evidence="2" key="2">
    <citation type="submission" date="2025-09" db="UniProtKB">
        <authorList>
            <consortium name="Ensembl"/>
        </authorList>
    </citation>
    <scope>IDENTIFICATION</scope>
</reference>
<name>A0A8C4NRX1_DICLA</name>
<protein>
    <recommendedName>
        <fullName evidence="4">Proline-rich extensin-like protein EPR1</fullName>
    </recommendedName>
</protein>
<feature type="compositionally biased region" description="Polar residues" evidence="1">
    <location>
        <begin position="757"/>
        <end position="770"/>
    </location>
</feature>
<feature type="compositionally biased region" description="Low complexity" evidence="1">
    <location>
        <begin position="659"/>
        <end position="669"/>
    </location>
</feature>
<feature type="compositionally biased region" description="Polar residues" evidence="1">
    <location>
        <begin position="807"/>
        <end position="817"/>
    </location>
</feature>
<dbReference type="GeneID" id="127364437"/>
<feature type="region of interest" description="Disordered" evidence="1">
    <location>
        <begin position="307"/>
        <end position="332"/>
    </location>
</feature>
<feature type="compositionally biased region" description="Pro residues" evidence="1">
    <location>
        <begin position="670"/>
        <end position="694"/>
    </location>
</feature>
<feature type="compositionally biased region" description="Pro residues" evidence="1">
    <location>
        <begin position="566"/>
        <end position="590"/>
    </location>
</feature>